<keyword evidence="2" id="KW-0472">Membrane</keyword>
<keyword evidence="4" id="KW-1185">Reference proteome</keyword>
<protein>
    <submittedName>
        <fullName evidence="3">Uncharacterized protein</fullName>
    </submittedName>
</protein>
<proteinExistence type="predicted"/>
<reference evidence="3" key="1">
    <citation type="submission" date="2023-01" db="EMBL/GenBank/DDBJ databases">
        <title>The chitinases involved in constricting ring structure development in the nematode-trapping fungus Drechslerella dactyloides.</title>
        <authorList>
            <person name="Wang R."/>
            <person name="Zhang L."/>
            <person name="Tang P."/>
            <person name="Li S."/>
            <person name="Liang L."/>
        </authorList>
    </citation>
    <scope>NUCLEOTIDE SEQUENCE</scope>
    <source>
        <strain evidence="3">YMF1.00031</strain>
    </source>
</reference>
<feature type="compositionally biased region" description="Polar residues" evidence="1">
    <location>
        <begin position="33"/>
        <end position="43"/>
    </location>
</feature>
<evidence type="ECO:0000256" key="1">
    <source>
        <dbReference type="SAM" id="MobiDB-lite"/>
    </source>
</evidence>
<evidence type="ECO:0000256" key="2">
    <source>
        <dbReference type="SAM" id="Phobius"/>
    </source>
</evidence>
<dbReference type="EMBL" id="JAQGDS010000007">
    <property type="protein sequence ID" value="KAJ6259152.1"/>
    <property type="molecule type" value="Genomic_DNA"/>
</dbReference>
<feature type="compositionally biased region" description="Polar residues" evidence="1">
    <location>
        <begin position="95"/>
        <end position="107"/>
    </location>
</feature>
<feature type="region of interest" description="Disordered" evidence="1">
    <location>
        <begin position="1"/>
        <end position="43"/>
    </location>
</feature>
<evidence type="ECO:0000313" key="4">
    <source>
        <dbReference type="Proteomes" id="UP001221413"/>
    </source>
</evidence>
<organism evidence="3 4">
    <name type="scientific">Drechslerella dactyloides</name>
    <name type="common">Nematode-trapping fungus</name>
    <name type="synonym">Arthrobotrys dactyloides</name>
    <dbReference type="NCBI Taxonomy" id="74499"/>
    <lineage>
        <taxon>Eukaryota</taxon>
        <taxon>Fungi</taxon>
        <taxon>Dikarya</taxon>
        <taxon>Ascomycota</taxon>
        <taxon>Pezizomycotina</taxon>
        <taxon>Orbiliomycetes</taxon>
        <taxon>Orbiliales</taxon>
        <taxon>Orbiliaceae</taxon>
        <taxon>Drechslerella</taxon>
    </lineage>
</organism>
<dbReference type="AlphaFoldDB" id="A0AAD6IZB2"/>
<feature type="compositionally biased region" description="Polar residues" evidence="1">
    <location>
        <begin position="173"/>
        <end position="195"/>
    </location>
</feature>
<name>A0AAD6IZB2_DREDA</name>
<keyword evidence="2" id="KW-0812">Transmembrane</keyword>
<dbReference type="Proteomes" id="UP001221413">
    <property type="component" value="Unassembled WGS sequence"/>
</dbReference>
<feature type="compositionally biased region" description="Low complexity" evidence="1">
    <location>
        <begin position="14"/>
        <end position="25"/>
    </location>
</feature>
<evidence type="ECO:0000313" key="3">
    <source>
        <dbReference type="EMBL" id="KAJ6259152.1"/>
    </source>
</evidence>
<feature type="region of interest" description="Disordered" evidence="1">
    <location>
        <begin position="81"/>
        <end position="107"/>
    </location>
</feature>
<comment type="caution">
    <text evidence="3">The sequence shown here is derived from an EMBL/GenBank/DDBJ whole genome shotgun (WGS) entry which is preliminary data.</text>
</comment>
<accession>A0AAD6IZB2</accession>
<sequence length="298" mass="30767">MPTTSTVFPADSEPTTPLDSPTTPTIETDKGTDTGTSSNNSINEKLPPILGGIFGGLAGVGLVLWALLFLLRRRRRNGRGVSILNSGAGNGHQRAISTETGAGSTGEMSQAQTSLMPSIFGTAAGLFGRSSADAPPKEQGFVKIAGRKLPSAYDNDMVPTSMAVATARASVSEGPSRNVSGGTQPTVTRSASTRESISHDDEAIMPAPTPGYFPPSTARSAMRTGSPALGPAIEEDEPEGSSRMPPPPQIHEPGESSSRLGTPPPGVRRMHSLVGTDGVGRSLASQDGSKTSRFTEDV</sequence>
<feature type="region of interest" description="Disordered" evidence="1">
    <location>
        <begin position="169"/>
        <end position="298"/>
    </location>
</feature>
<feature type="compositionally biased region" description="Polar residues" evidence="1">
    <location>
        <begin position="283"/>
        <end position="292"/>
    </location>
</feature>
<gene>
    <name evidence="3" type="ORF">Dda_6050</name>
</gene>
<feature type="transmembrane region" description="Helical" evidence="2">
    <location>
        <begin position="49"/>
        <end position="71"/>
    </location>
</feature>
<keyword evidence="2" id="KW-1133">Transmembrane helix</keyword>